<evidence type="ECO:0000313" key="1">
    <source>
        <dbReference type="EMBL" id="QCT01288.1"/>
    </source>
</evidence>
<dbReference type="RefSeq" id="WP_175415162.1">
    <property type="nucleotide sequence ID" value="NZ_CP040396.1"/>
</dbReference>
<organism evidence="1 2">
    <name type="scientific">Paenibacillus algicola</name>
    <dbReference type="NCBI Taxonomy" id="2565926"/>
    <lineage>
        <taxon>Bacteria</taxon>
        <taxon>Bacillati</taxon>
        <taxon>Bacillota</taxon>
        <taxon>Bacilli</taxon>
        <taxon>Bacillales</taxon>
        <taxon>Paenibacillaceae</taxon>
        <taxon>Paenibacillus</taxon>
    </lineage>
</organism>
<dbReference type="SUPFAM" id="SSF50939">
    <property type="entry name" value="Sialidases"/>
    <property type="match status" value="1"/>
</dbReference>
<evidence type="ECO:0008006" key="3">
    <source>
        <dbReference type="Google" id="ProtNLM"/>
    </source>
</evidence>
<dbReference type="AlphaFoldDB" id="A0A4P8XGD9"/>
<name>A0A4P8XGD9_9BACL</name>
<gene>
    <name evidence="1" type="ORF">E6C60_0565</name>
</gene>
<dbReference type="Gene3D" id="2.120.10.10">
    <property type="match status" value="2"/>
</dbReference>
<reference evidence="1 2" key="1">
    <citation type="submission" date="2019-05" db="EMBL/GenBank/DDBJ databases">
        <authorList>
            <person name="Chen C."/>
        </authorList>
    </citation>
    <scope>NUCLEOTIDE SEQUENCE [LARGE SCALE GENOMIC DNA]</scope>
    <source>
        <strain evidence="1 2">HB172198</strain>
    </source>
</reference>
<dbReference type="InterPro" id="IPR036278">
    <property type="entry name" value="Sialidase_sf"/>
</dbReference>
<dbReference type="KEGG" id="palo:E6C60_0565"/>
<protein>
    <recommendedName>
        <fullName evidence="3">Exo-alpha-sialidase</fullName>
    </recommendedName>
</protein>
<keyword evidence="2" id="KW-1185">Reference proteome</keyword>
<sequence length="415" mass="44642">MTIFNFQVTPGGPPRFEPTIAVNLLSVNNMVATSVYFEGNIPLVGAYTSFDGGGTWNVQVLPLPDGFTGSEAPFVAYAFPSTFVIAVHAFPGAFSGTTVVYRSTDNGVTFSPPVTVAPGYGLYINNDEPAIEVDNATASPFIGNFYAAYNRQFNIEANARSVAFFQRSLDQGVTWEQPVLLSSPSDVVERPDITVSQTGSVFATWITTNPPSPTFFVRRSLDGGQTFEPSVVISPVDLVPIVLPVPGYGFRVLTFPNIAADITTLSTSGNLYAVWQDFRLGYSDIFFSKSTDQGQSWSPPVSITGAPANSQSFFPALDVDPLVGVVNVIYYSNRIDGFDLDVFTARSIDGGNTFTNQRVTAQSFNPNEGSPTPVPLIGDYIDIKSVPPYGYIGTWTDTVTGTQTIFAGFNTDPVA</sequence>
<dbReference type="CDD" id="cd15482">
    <property type="entry name" value="Sialidase_non-viral"/>
    <property type="match status" value="1"/>
</dbReference>
<evidence type="ECO:0000313" key="2">
    <source>
        <dbReference type="Proteomes" id="UP000300879"/>
    </source>
</evidence>
<dbReference type="Proteomes" id="UP000300879">
    <property type="component" value="Chromosome"/>
</dbReference>
<dbReference type="EMBL" id="CP040396">
    <property type="protein sequence ID" value="QCT01288.1"/>
    <property type="molecule type" value="Genomic_DNA"/>
</dbReference>
<accession>A0A4P8XGD9</accession>
<proteinExistence type="predicted"/>